<evidence type="ECO:0000256" key="1">
    <source>
        <dbReference type="ARBA" id="ARBA00022679"/>
    </source>
</evidence>
<protein>
    <recommendedName>
        <fullName evidence="2">Glycosyltransferase subfamily 4-like N-terminal domain-containing protein</fullName>
    </recommendedName>
</protein>
<dbReference type="Proteomes" id="UP000231409">
    <property type="component" value="Unassembled WGS sequence"/>
</dbReference>
<accession>A0A2G1UNX7</accession>
<dbReference type="PANTHER" id="PTHR46401:SF2">
    <property type="entry name" value="GLYCOSYLTRANSFERASE WBBK-RELATED"/>
    <property type="match status" value="1"/>
</dbReference>
<dbReference type="CDD" id="cd03801">
    <property type="entry name" value="GT4_PimA-like"/>
    <property type="match status" value="1"/>
</dbReference>
<evidence type="ECO:0000313" key="4">
    <source>
        <dbReference type="Proteomes" id="UP000231409"/>
    </source>
</evidence>
<dbReference type="Pfam" id="PF13692">
    <property type="entry name" value="Glyco_trans_1_4"/>
    <property type="match status" value="1"/>
</dbReference>
<evidence type="ECO:0000259" key="2">
    <source>
        <dbReference type="Pfam" id="PF13439"/>
    </source>
</evidence>
<keyword evidence="1" id="KW-0808">Transferase</keyword>
<name>A0A2G1UNX7_9GAMM</name>
<keyword evidence="4" id="KW-1185">Reference proteome</keyword>
<comment type="caution">
    <text evidence="3">The sequence shown here is derived from an EMBL/GenBank/DDBJ whole genome shotgun (WGS) entry which is preliminary data.</text>
</comment>
<dbReference type="InterPro" id="IPR028098">
    <property type="entry name" value="Glyco_trans_4-like_N"/>
</dbReference>
<feature type="domain" description="Glycosyltransferase subfamily 4-like N-terminal" evidence="2">
    <location>
        <begin position="37"/>
        <end position="199"/>
    </location>
</feature>
<dbReference type="EMBL" id="NTFH01000004">
    <property type="protein sequence ID" value="PHQ16211.1"/>
    <property type="molecule type" value="Genomic_DNA"/>
</dbReference>
<organism evidence="3 4">
    <name type="scientific">Marinobacter profundi</name>
    <dbReference type="NCBI Taxonomy" id="2666256"/>
    <lineage>
        <taxon>Bacteria</taxon>
        <taxon>Pseudomonadati</taxon>
        <taxon>Pseudomonadota</taxon>
        <taxon>Gammaproteobacteria</taxon>
        <taxon>Pseudomonadales</taxon>
        <taxon>Marinobacteraceae</taxon>
        <taxon>Marinobacter</taxon>
    </lineage>
</organism>
<dbReference type="Pfam" id="PF13439">
    <property type="entry name" value="Glyco_transf_4"/>
    <property type="match status" value="1"/>
</dbReference>
<proteinExistence type="predicted"/>
<dbReference type="Gene3D" id="3.40.50.2000">
    <property type="entry name" value="Glycogen Phosphorylase B"/>
    <property type="match status" value="2"/>
</dbReference>
<dbReference type="GO" id="GO:0016757">
    <property type="term" value="F:glycosyltransferase activity"/>
    <property type="evidence" value="ECO:0007669"/>
    <property type="project" value="UniProtKB-ARBA"/>
</dbReference>
<dbReference type="AlphaFoldDB" id="A0A2G1UNX7"/>
<dbReference type="SUPFAM" id="SSF53756">
    <property type="entry name" value="UDP-Glycosyltransferase/glycogen phosphorylase"/>
    <property type="match status" value="1"/>
</dbReference>
<sequence length="395" mass="43713">MVCRTSIYRDGNEVGDNRIPERQADKRRILLVVRWPVGGIRTFLKYVISDFPSDGYRFSVVGTCTEGMTALRSELGDRVDNWILVPDCGNEALNISIAICRLHRKQTFDAVHAHGFTSAVACLPLGLTSRSTMICTSHDIINESQFEGPKGFLRRMVLAVALGRCKSVHSVSRDAESNLLSYFPFLRGKSITIKNGVDVRLFRNCERTELHGMYGLNPSVKIIGFFGRFMGQKGFKYLVAAIEILRSDSGSPDVHVLCFGSGAFIREEQEEIRRKGLESYFTFVPFTPDVSGVMKGCDLIAMPSLWEACPLQPMEALCAGVPFIGSNCIGLSEVLEGTPALQSVAGDSKSLATGILQSLERGREPFEKFAPVAAERFDVRKTALNIYELYEKVIG</sequence>
<evidence type="ECO:0000313" key="3">
    <source>
        <dbReference type="EMBL" id="PHQ16211.1"/>
    </source>
</evidence>
<dbReference type="RefSeq" id="WP_099613377.1">
    <property type="nucleotide sequence ID" value="NZ_KZ319368.1"/>
</dbReference>
<dbReference type="PANTHER" id="PTHR46401">
    <property type="entry name" value="GLYCOSYLTRANSFERASE WBBK-RELATED"/>
    <property type="match status" value="1"/>
</dbReference>
<gene>
    <name evidence="3" type="ORF">CLH61_03740</name>
</gene>
<reference evidence="3 4" key="1">
    <citation type="submission" date="2017-09" db="EMBL/GenBank/DDBJ databases">
        <title>The draft genome sequences of Marinobacter sp. PWS21.</title>
        <authorList>
            <person name="Cao J."/>
        </authorList>
    </citation>
    <scope>NUCLEOTIDE SEQUENCE [LARGE SCALE GENOMIC DNA]</scope>
    <source>
        <strain evidence="3 4">PWS21</strain>
    </source>
</reference>